<feature type="compositionally biased region" description="Low complexity" evidence="3">
    <location>
        <begin position="145"/>
        <end position="164"/>
    </location>
</feature>
<accession>A0ABR4N5J7</accession>
<dbReference type="SUPFAM" id="SSF52058">
    <property type="entry name" value="L domain-like"/>
    <property type="match status" value="2"/>
</dbReference>
<dbReference type="InterPro" id="IPR003591">
    <property type="entry name" value="Leu-rich_rpt_typical-subtyp"/>
</dbReference>
<protein>
    <submittedName>
        <fullName evidence="4">Protein nud1</fullName>
    </submittedName>
</protein>
<dbReference type="SMART" id="SM00365">
    <property type="entry name" value="LRR_SD22"/>
    <property type="match status" value="3"/>
</dbReference>
<feature type="region of interest" description="Disordered" evidence="3">
    <location>
        <begin position="20"/>
        <end position="112"/>
    </location>
</feature>
<evidence type="ECO:0000256" key="1">
    <source>
        <dbReference type="ARBA" id="ARBA00022614"/>
    </source>
</evidence>
<gene>
    <name evidence="4" type="primary">NUD1</name>
    <name evidence="4" type="ORF">HK105_205706</name>
</gene>
<feature type="compositionally biased region" description="Polar residues" evidence="3">
    <location>
        <begin position="296"/>
        <end position="305"/>
    </location>
</feature>
<organism evidence="4 5">
    <name type="scientific">Polyrhizophydium stewartii</name>
    <dbReference type="NCBI Taxonomy" id="2732419"/>
    <lineage>
        <taxon>Eukaryota</taxon>
        <taxon>Fungi</taxon>
        <taxon>Fungi incertae sedis</taxon>
        <taxon>Chytridiomycota</taxon>
        <taxon>Chytridiomycota incertae sedis</taxon>
        <taxon>Chytridiomycetes</taxon>
        <taxon>Rhizophydiales</taxon>
        <taxon>Rhizophydiales incertae sedis</taxon>
        <taxon>Polyrhizophydium</taxon>
    </lineage>
</organism>
<feature type="compositionally biased region" description="Gly residues" evidence="3">
    <location>
        <begin position="41"/>
        <end position="53"/>
    </location>
</feature>
<feature type="region of interest" description="Disordered" evidence="3">
    <location>
        <begin position="1065"/>
        <end position="1179"/>
    </location>
</feature>
<feature type="region of interest" description="Disordered" evidence="3">
    <location>
        <begin position="348"/>
        <end position="554"/>
    </location>
</feature>
<feature type="compositionally biased region" description="Basic and acidic residues" evidence="3">
    <location>
        <begin position="528"/>
        <end position="543"/>
    </location>
</feature>
<feature type="region of interest" description="Disordered" evidence="3">
    <location>
        <begin position="235"/>
        <end position="329"/>
    </location>
</feature>
<keyword evidence="1" id="KW-0433">Leucine-rich repeat</keyword>
<keyword evidence="5" id="KW-1185">Reference proteome</keyword>
<feature type="compositionally biased region" description="Polar residues" evidence="3">
    <location>
        <begin position="375"/>
        <end position="387"/>
    </location>
</feature>
<feature type="compositionally biased region" description="Low complexity" evidence="3">
    <location>
        <begin position="1111"/>
        <end position="1148"/>
    </location>
</feature>
<dbReference type="Pfam" id="PF13516">
    <property type="entry name" value="LRR_6"/>
    <property type="match status" value="2"/>
</dbReference>
<feature type="compositionally biased region" description="Low complexity" evidence="3">
    <location>
        <begin position="277"/>
        <end position="287"/>
    </location>
</feature>
<proteinExistence type="predicted"/>
<feature type="compositionally biased region" description="Basic and acidic residues" evidence="3">
    <location>
        <begin position="1149"/>
        <end position="1166"/>
    </location>
</feature>
<feature type="compositionally biased region" description="Polar residues" evidence="3">
    <location>
        <begin position="476"/>
        <end position="487"/>
    </location>
</feature>
<dbReference type="PANTHER" id="PTHR47566">
    <property type="match status" value="1"/>
</dbReference>
<keyword evidence="2" id="KW-0677">Repeat</keyword>
<feature type="compositionally biased region" description="Low complexity" evidence="3">
    <location>
        <begin position="74"/>
        <end position="84"/>
    </location>
</feature>
<evidence type="ECO:0000256" key="3">
    <source>
        <dbReference type="SAM" id="MobiDB-lite"/>
    </source>
</evidence>
<dbReference type="EMBL" id="JADGIZ020000030">
    <property type="protein sequence ID" value="KAL2914775.1"/>
    <property type="molecule type" value="Genomic_DNA"/>
</dbReference>
<dbReference type="Proteomes" id="UP001527925">
    <property type="component" value="Unassembled WGS sequence"/>
</dbReference>
<feature type="compositionally biased region" description="Low complexity" evidence="3">
    <location>
        <begin position="20"/>
        <end position="40"/>
    </location>
</feature>
<dbReference type="InterPro" id="IPR001611">
    <property type="entry name" value="Leu-rich_rpt"/>
</dbReference>
<dbReference type="PANTHER" id="PTHR47566:SF1">
    <property type="entry name" value="PROTEIN NUD1"/>
    <property type="match status" value="1"/>
</dbReference>
<evidence type="ECO:0000256" key="2">
    <source>
        <dbReference type="ARBA" id="ARBA00022737"/>
    </source>
</evidence>
<feature type="compositionally biased region" description="Polar residues" evidence="3">
    <location>
        <begin position="586"/>
        <end position="602"/>
    </location>
</feature>
<feature type="compositionally biased region" description="Pro residues" evidence="3">
    <location>
        <begin position="242"/>
        <end position="252"/>
    </location>
</feature>
<dbReference type="Gene3D" id="3.80.10.10">
    <property type="entry name" value="Ribonuclease Inhibitor"/>
    <property type="match status" value="3"/>
</dbReference>
<dbReference type="InterPro" id="IPR032675">
    <property type="entry name" value="LRR_dom_sf"/>
</dbReference>
<feature type="region of interest" description="Disordered" evidence="3">
    <location>
        <begin position="136"/>
        <end position="193"/>
    </location>
</feature>
<dbReference type="SMART" id="SM00369">
    <property type="entry name" value="LRR_TYP"/>
    <property type="match status" value="7"/>
</dbReference>
<evidence type="ECO:0000313" key="5">
    <source>
        <dbReference type="Proteomes" id="UP001527925"/>
    </source>
</evidence>
<dbReference type="InterPro" id="IPR052574">
    <property type="entry name" value="CDIRP"/>
</dbReference>
<feature type="compositionally biased region" description="Low complexity" evidence="3">
    <location>
        <begin position="178"/>
        <end position="193"/>
    </location>
</feature>
<feature type="compositionally biased region" description="Gly residues" evidence="3">
    <location>
        <begin position="101"/>
        <end position="110"/>
    </location>
</feature>
<dbReference type="PROSITE" id="PS51450">
    <property type="entry name" value="LRR"/>
    <property type="match status" value="6"/>
</dbReference>
<name>A0ABR4N5J7_9FUNG</name>
<feature type="region of interest" description="Disordered" evidence="3">
    <location>
        <begin position="586"/>
        <end position="617"/>
    </location>
</feature>
<dbReference type="Pfam" id="PF13855">
    <property type="entry name" value="LRR_8"/>
    <property type="match status" value="1"/>
</dbReference>
<comment type="caution">
    <text evidence="4">The sequence shown here is derived from an EMBL/GenBank/DDBJ whole genome shotgun (WGS) entry which is preliminary data.</text>
</comment>
<reference evidence="4 5" key="1">
    <citation type="submission" date="2023-09" db="EMBL/GenBank/DDBJ databases">
        <title>Pangenome analysis of Batrachochytrium dendrobatidis and related Chytrids.</title>
        <authorList>
            <person name="Yacoub M.N."/>
            <person name="Stajich J.E."/>
            <person name="James T.Y."/>
        </authorList>
    </citation>
    <scope>NUCLEOTIDE SEQUENCE [LARGE SCALE GENOMIC DNA]</scope>
    <source>
        <strain evidence="4 5">JEL0888</strain>
    </source>
</reference>
<sequence>MAGELEASLWDGLDQDWITDAAAPPDDFAAEGSSGMDGLFGLDGGSGGGGGDGWGRELDGRGSGGDAGFDRDAFAGATGTVVVRGGSGSDRRNGAPHSGGSPRGADGGPVGSEHVVLKDLFAASSLEQLFQAPKPRKPLAEVFDRPPSQARQHQQPPAPHSQHAAWDRELAAPPSPAPAAAAAAAAEPPTTAQPRFQRGLFSDRHDTWMRGHLNGLISALDGDHAADQHRDLAAEAADGAARPPPHAALPPKTPHRVATKAHKFEWPDPVRPPASAPPAAAGAVRPPNDQRRQAAHQRTPSTARSPTGDKVPQNMLRSSSRRLPEADLVVPSDSRPLALAPRAVEEYPDHIDFVDDPDGSGGGADDLGIRDPREQQPSSSGAASTAEQPDRHFDRRASRRSPHQNGGGRHNGRNGAPANEHELPIARSSPPPPTPFIPAVVVDFSPSEQRPQAALQIPPSSRAEPQHSARLRASKSVPSLSNLQTPIAQPHAQHRHQKPKSSQGQSTAVDDRDQRLQRTSSEVIPSASEHRRTDKQSLRRADSAQKPGEMQDSPHMLLAQHSNIFLDTATPAPQRMRNQLFRSSTAGHVDNGASSSPFTATPSGMPKQTRDQRLDTTQSRTVAPAAAVAEPLGTSQGSQQYDISFVDLSSRGLTSLLHVQQLEPVPRRLNLSNNQLDAVDQVPSPIEVLYISGNRLVSLTSFGHLTSLRCLDISRNGVRDISALAALRTLREVDASYNMIDSLGSLLSLPNIGILRLQHNQIEEVDMQSLHHRLHTLDLSYNRIRKLKYLQRLVNLQDLNLEFNHLRSLSLSRSMPKLRTLNLGQNRLVAFSGAQFPGLTTLNLDGNCISEIEEPEGLCSLEVLSIENQRTDDQTIVLAGMESLRELRVAGNIVGSTGALAGWFIESLDCRGAQLREIPSSLVQRSSTLWRLCLSHNLIVDPYPLAEIRSLVELDLSFNQISEIGRVMLMLRRLSALRMLDLRGNPITEQLSVSGSRHDDTLRATDTSMDIDPPSSAQAVREICYRSAIISCVGPSLEVLDLVPLTQDDRSHAKQRMYMLKEFMQHQTPQKPQQHAAATPATLPRRSSQRPDRQSRTQAQPQSQQPPPQSLPRQHSQQLQQQHPQQRLQQQPQQRVQQQPQQQQQSQQIRRDAEWPRHGSGDDRRGQWPPPPHDASTDIGSMSRLIDHARFPGWTVQSVPLDDVTVDDQVYVEMMSGSAAQQHAH</sequence>
<evidence type="ECO:0000313" key="4">
    <source>
        <dbReference type="EMBL" id="KAL2914775.1"/>
    </source>
</evidence>